<evidence type="ECO:0000259" key="1">
    <source>
        <dbReference type="Pfam" id="PF24880"/>
    </source>
</evidence>
<name>A0A135WJA8_9FLAO</name>
<dbReference type="EMBL" id="LPUR01000001">
    <property type="protein sequence ID" value="KXH85008.1"/>
    <property type="molecule type" value="Genomic_DNA"/>
</dbReference>
<dbReference type="Pfam" id="PF24880">
    <property type="entry name" value="DUF7738"/>
    <property type="match status" value="1"/>
</dbReference>
<evidence type="ECO:0000313" key="3">
    <source>
        <dbReference type="Proteomes" id="UP000070513"/>
    </source>
</evidence>
<comment type="caution">
    <text evidence="2">The sequence shown here is derived from an EMBL/GenBank/DDBJ whole genome shotgun (WGS) entry which is preliminary data.</text>
</comment>
<organism evidence="2 3">
    <name type="scientific">Chryseobacterium kwangjuense</name>
    <dbReference type="NCBI Taxonomy" id="267125"/>
    <lineage>
        <taxon>Bacteria</taxon>
        <taxon>Pseudomonadati</taxon>
        <taxon>Bacteroidota</taxon>
        <taxon>Flavobacteriia</taxon>
        <taxon>Flavobacteriales</taxon>
        <taxon>Weeksellaceae</taxon>
        <taxon>Chryseobacterium group</taxon>
        <taxon>Chryseobacterium</taxon>
    </lineage>
</organism>
<dbReference type="Proteomes" id="UP000070513">
    <property type="component" value="Unassembled WGS sequence"/>
</dbReference>
<proteinExistence type="predicted"/>
<feature type="domain" description="DUF7738" evidence="1">
    <location>
        <begin position="31"/>
        <end position="193"/>
    </location>
</feature>
<dbReference type="InterPro" id="IPR056640">
    <property type="entry name" value="DUF7738"/>
</dbReference>
<gene>
    <name evidence="2" type="ORF">AU378_04440</name>
</gene>
<dbReference type="InterPro" id="IPR023296">
    <property type="entry name" value="Glyco_hydro_beta-prop_sf"/>
</dbReference>
<accession>A0A135WJA8</accession>
<dbReference type="OrthoDB" id="787791at2"/>
<dbReference type="AlphaFoldDB" id="A0A135WJA8"/>
<protein>
    <recommendedName>
        <fullName evidence="1">DUF7738 domain-containing protein</fullName>
    </recommendedName>
</protein>
<sequence>MKQYLILYSILMLCLSCTKSKSQQTVMTTDFQLTECEAYYKGKTLPFGKPIEEWEKLFGKPTRKFHEATFIWDHLGLAIDNGNVTNDQPYDPSFEVRKHDKLYIFYSNLDSPAGQRGKLKFAYERESADYLINEYKKGNPALLTKELEKKIIEDRNIGGEYGPDQFIYPYTPYKQSITIDGAEIHTGISLKELNKNRKAKDLEIFTFRDDNMNLVNETGTTVGDNGEYWNDNRKIECPNNQTYYFLNSVQYSGAELEYIKVGYRVKGDNSPYF</sequence>
<evidence type="ECO:0000313" key="2">
    <source>
        <dbReference type="EMBL" id="KXH85008.1"/>
    </source>
</evidence>
<reference evidence="2 3" key="2">
    <citation type="journal article" date="2016" name="Genome Announc.">
        <title>Draft Genome Sequence of a Biocontrol Rhizobacterium, Chryseobacterium kwangjuense Strain KJ1R5, Isolated from Pepper (Capsicum annuum).</title>
        <authorList>
            <person name="Jeong J.J."/>
            <person name="Park H."/>
            <person name="Park B.H."/>
            <person name="Mannaa M."/>
            <person name="Sang M.K."/>
            <person name="Choi I.G."/>
            <person name="Kim K.D."/>
        </authorList>
    </citation>
    <scope>NUCLEOTIDE SEQUENCE [LARGE SCALE GENOMIC DNA]</scope>
    <source>
        <strain evidence="2 3">KJ1R5</strain>
    </source>
</reference>
<dbReference type="SUPFAM" id="SSF75005">
    <property type="entry name" value="Arabinanase/levansucrase/invertase"/>
    <property type="match status" value="1"/>
</dbReference>
<reference evidence="3" key="1">
    <citation type="submission" date="2015-12" db="EMBL/GenBank/DDBJ databases">
        <title>Genome sequence of a biocontrol rhizobacterium Chryseobacterium kwangjuense strain KJ1R5 isolated from pepper (Capsicum annuum L.).</title>
        <authorList>
            <person name="Jeong J.-J."/>
            <person name="Park H."/>
            <person name="Mannaa M."/>
            <person name="Sang M.K."/>
            <person name="Choi I.-G."/>
            <person name="Kim K.D."/>
        </authorList>
    </citation>
    <scope>NUCLEOTIDE SEQUENCE [LARGE SCALE GENOMIC DNA]</scope>
    <source>
        <strain evidence="3">KJ1R5</strain>
    </source>
</reference>